<evidence type="ECO:0000313" key="3">
    <source>
        <dbReference type="Proteomes" id="UP001589733"/>
    </source>
</evidence>
<keyword evidence="3" id="KW-1185">Reference proteome</keyword>
<comment type="caution">
    <text evidence="2">The sequence shown here is derived from an EMBL/GenBank/DDBJ whole genome shotgun (WGS) entry which is preliminary data.</text>
</comment>
<sequence>MNTISDPESGQVVVEHRPHGLQIQTRTYALTLDYARPFALLTDQDGQPYADLFLAPSLNTTAGLDRTARLNPPTLEQEPGALTLRFRLEGGVWEHKELVLRCDPLGIDGHVEVKGEGHLTDVVLFGGQYSGHLRWGSGFFSSGAHFAEVFNPEPYGRERRLLPATESSAIDVMGTSLPGKGHWFFTPAPLVYAFRLGGNGAGPNLGADQGGAPEVGAAGEHTPQPTPAAGWLSASVVAPVEALNFTSFHYDAAEGAFAFRLAYEGQTRVTGQFRTPTLRLAFAADPYEAVAQNSARHAEQGYTQPETGTRPDWWSSPIQCGWGSQCYLSRVQGGRAPDHCTQANYDGFLEVLAAQHLLPGTLVLDDKWSAAYGTSEVDTQKWPDLPGWIARAHQRGQRVLLWWKAWDPEGLPSEACVLNDLGEPVAADPTSPVYEQILRQAVRRMLLEYGADGFKVDFSARTPSGPGLKRHGEAWGIQLLHRLLWILRDEAKRCKPDALVMTHTPHPVFANVSDMIRLNDVNTGADVNEQMIHRARVARAALPHHLIDTDNWPMPSLDAWRSYTRLQPQLGIPSLYFVTHIDGDGEALTAQDYDLIRTTWAQWTGIRNELRSGR</sequence>
<dbReference type="EMBL" id="JBHLYR010000013">
    <property type="protein sequence ID" value="MFB9991128.1"/>
    <property type="molecule type" value="Genomic_DNA"/>
</dbReference>
<evidence type="ECO:0000256" key="1">
    <source>
        <dbReference type="SAM" id="MobiDB-lite"/>
    </source>
</evidence>
<protein>
    <recommendedName>
        <fullName evidence="4">Alpha-galactosidase</fullName>
    </recommendedName>
</protein>
<proteinExistence type="predicted"/>
<dbReference type="Proteomes" id="UP001589733">
    <property type="component" value="Unassembled WGS sequence"/>
</dbReference>
<organism evidence="2 3">
    <name type="scientific">Deinococcus oregonensis</name>
    <dbReference type="NCBI Taxonomy" id="1805970"/>
    <lineage>
        <taxon>Bacteria</taxon>
        <taxon>Thermotogati</taxon>
        <taxon>Deinococcota</taxon>
        <taxon>Deinococci</taxon>
        <taxon>Deinococcales</taxon>
        <taxon>Deinococcaceae</taxon>
        <taxon>Deinococcus</taxon>
    </lineage>
</organism>
<evidence type="ECO:0008006" key="4">
    <source>
        <dbReference type="Google" id="ProtNLM"/>
    </source>
</evidence>
<evidence type="ECO:0000313" key="2">
    <source>
        <dbReference type="EMBL" id="MFB9991128.1"/>
    </source>
</evidence>
<accession>A0ABV6AUE4</accession>
<dbReference type="InterPro" id="IPR013785">
    <property type="entry name" value="Aldolase_TIM"/>
</dbReference>
<dbReference type="InterPro" id="IPR017853">
    <property type="entry name" value="GH"/>
</dbReference>
<dbReference type="SUPFAM" id="SSF51445">
    <property type="entry name" value="(Trans)glycosidases"/>
    <property type="match status" value="1"/>
</dbReference>
<name>A0ABV6AUE4_9DEIO</name>
<dbReference type="Gene3D" id="3.20.20.70">
    <property type="entry name" value="Aldolase class I"/>
    <property type="match status" value="1"/>
</dbReference>
<feature type="region of interest" description="Disordered" evidence="1">
    <location>
        <begin position="204"/>
        <end position="223"/>
    </location>
</feature>
<reference evidence="2 3" key="1">
    <citation type="submission" date="2024-09" db="EMBL/GenBank/DDBJ databases">
        <authorList>
            <person name="Sun Q."/>
            <person name="Mori K."/>
        </authorList>
    </citation>
    <scope>NUCLEOTIDE SEQUENCE [LARGE SCALE GENOMIC DNA]</scope>
    <source>
        <strain evidence="2 3">JCM 13503</strain>
    </source>
</reference>
<gene>
    <name evidence="2" type="ORF">ACFFLM_03900</name>
</gene>
<dbReference type="RefSeq" id="WP_380005750.1">
    <property type="nucleotide sequence ID" value="NZ_JBHLYR010000013.1"/>
</dbReference>